<evidence type="ECO:0000313" key="2">
    <source>
        <dbReference type="EMBL" id="PKD44343.1"/>
    </source>
</evidence>
<dbReference type="OrthoDB" id="947434at2"/>
<evidence type="ECO:0000259" key="1">
    <source>
        <dbReference type="Pfam" id="PF13568"/>
    </source>
</evidence>
<feature type="domain" description="Outer membrane protein beta-barrel" evidence="1">
    <location>
        <begin position="22"/>
        <end position="172"/>
    </location>
</feature>
<dbReference type="EMBL" id="PISP01000001">
    <property type="protein sequence ID" value="PKD44343.1"/>
    <property type="molecule type" value="Genomic_DNA"/>
</dbReference>
<reference evidence="2 3" key="1">
    <citation type="submission" date="2017-11" db="EMBL/GenBank/DDBJ databases">
        <title>Rhodohalobacter 15182 sp. nov., isolated from a salt lake.</title>
        <authorList>
            <person name="Han S."/>
        </authorList>
    </citation>
    <scope>NUCLEOTIDE SEQUENCE [LARGE SCALE GENOMIC DNA]</scope>
    <source>
        <strain evidence="2 3">15182</strain>
    </source>
</reference>
<gene>
    <name evidence="2" type="ORF">CWD77_02420</name>
</gene>
<name>A0A2N0VJG6_9BACT</name>
<dbReference type="InterPro" id="IPR025665">
    <property type="entry name" value="Beta-barrel_OMP_2"/>
</dbReference>
<sequence length="201" mass="22775">MKYFWLVIISAFLIVAGSDKAFSQQTEIGFKGGFNIYSLNFEGEADTGSRTTLQYGFIGRFYPVRIRPLTLQTELNYSPQGVYLKSSDAVVRLDQINVPILFQYLFDNNIRVQAGPQLGFLMNAWADYDGATHDIANRFRKVDLSLSAGLSYPLMPNGLGIDIRYNLGLIRISTDDTYRSSNRGLQISVFYLFDFKKGSKR</sequence>
<organism evidence="2 3">
    <name type="scientific">Rhodohalobacter barkolensis</name>
    <dbReference type="NCBI Taxonomy" id="2053187"/>
    <lineage>
        <taxon>Bacteria</taxon>
        <taxon>Pseudomonadati</taxon>
        <taxon>Balneolota</taxon>
        <taxon>Balneolia</taxon>
        <taxon>Balneolales</taxon>
        <taxon>Balneolaceae</taxon>
        <taxon>Rhodohalobacter</taxon>
    </lineage>
</organism>
<dbReference type="AlphaFoldDB" id="A0A2N0VJG6"/>
<dbReference type="Pfam" id="PF13568">
    <property type="entry name" value="OMP_b-brl_2"/>
    <property type="match status" value="1"/>
</dbReference>
<keyword evidence="3" id="KW-1185">Reference proteome</keyword>
<dbReference type="Proteomes" id="UP000233398">
    <property type="component" value="Unassembled WGS sequence"/>
</dbReference>
<evidence type="ECO:0000313" key="3">
    <source>
        <dbReference type="Proteomes" id="UP000233398"/>
    </source>
</evidence>
<comment type="caution">
    <text evidence="2">The sequence shown here is derived from an EMBL/GenBank/DDBJ whole genome shotgun (WGS) entry which is preliminary data.</text>
</comment>
<accession>A0A2N0VJG6</accession>
<dbReference type="RefSeq" id="WP_101071635.1">
    <property type="nucleotide sequence ID" value="NZ_PISP01000001.1"/>
</dbReference>
<protein>
    <recommendedName>
        <fullName evidence="1">Outer membrane protein beta-barrel domain-containing protein</fullName>
    </recommendedName>
</protein>
<proteinExistence type="predicted"/>